<dbReference type="GO" id="GO:0003924">
    <property type="term" value="F:GTPase activity"/>
    <property type="evidence" value="ECO:0007669"/>
    <property type="project" value="UniProtKB-UniRule"/>
</dbReference>
<sequence length="203" mass="22855">MGSRDYLFKVLVIGDREVGKTSLVQRYVNDKFSKHYKSTVGVDFAVKVIQWSDTETVRLQLWDIAGQERFASMTRIYYKEASGCFIVFDVMNPTTLNNSLKWKQDLDSKVMRADGSPVPCMLLANKCDLSPWEVTHESIDQFSIKNGFAGWVETSAKDNKNINEAASALIEKMVMQPNVDPQSQGGHIKLDAVPKGEYKQGCC</sequence>
<dbReference type="GO" id="GO:0090385">
    <property type="term" value="P:phagosome-lysosome fusion"/>
    <property type="evidence" value="ECO:0007669"/>
    <property type="project" value="TreeGrafter"/>
</dbReference>
<comment type="caution">
    <text evidence="8">The sequence shown here is derived from an EMBL/GenBank/DDBJ whole genome shotgun (WGS) entry which is preliminary data.</text>
</comment>
<dbReference type="CDD" id="cd04107">
    <property type="entry name" value="Rab32_Rab38"/>
    <property type="match status" value="1"/>
</dbReference>
<dbReference type="FunFam" id="3.40.50.300:FF:000222">
    <property type="entry name" value="RAB32, member RAS oncogene family"/>
    <property type="match status" value="1"/>
</dbReference>
<dbReference type="GO" id="GO:0045335">
    <property type="term" value="C:phagocytic vesicle"/>
    <property type="evidence" value="ECO:0007669"/>
    <property type="project" value="TreeGrafter"/>
</dbReference>
<dbReference type="SUPFAM" id="SSF52540">
    <property type="entry name" value="P-loop containing nucleoside triphosphate hydrolases"/>
    <property type="match status" value="1"/>
</dbReference>
<evidence type="ECO:0000256" key="2">
    <source>
        <dbReference type="ARBA" id="ARBA00022741"/>
    </source>
</evidence>
<evidence type="ECO:0000256" key="1">
    <source>
        <dbReference type="ARBA" id="ARBA00006270"/>
    </source>
</evidence>
<evidence type="ECO:0000256" key="6">
    <source>
        <dbReference type="ARBA" id="ARBA00046278"/>
    </source>
</evidence>
<comment type="subcellular location">
    <subcellularLocation>
        <location evidence="6">Endomembrane system</location>
        <topology evidence="6">Lipid-anchor</topology>
        <orientation evidence="6">Cytoplasmic side</orientation>
    </subcellularLocation>
    <subcellularLocation>
        <location evidence="7">Membrane</location>
        <topology evidence="7">Lipid-anchor</topology>
    </subcellularLocation>
</comment>
<gene>
    <name evidence="8" type="ORF">EOD39_16512</name>
</gene>
<dbReference type="GO" id="GO:0016020">
    <property type="term" value="C:membrane"/>
    <property type="evidence" value="ECO:0007669"/>
    <property type="project" value="UniProtKB-SubCell"/>
</dbReference>
<keyword evidence="9" id="KW-1185">Reference proteome</keyword>
<evidence type="ECO:0000256" key="3">
    <source>
        <dbReference type="ARBA" id="ARBA00023134"/>
    </source>
</evidence>
<evidence type="ECO:0000256" key="7">
    <source>
        <dbReference type="RuleBase" id="RU367128"/>
    </source>
</evidence>
<dbReference type="PANTHER" id="PTHR47981:SF42">
    <property type="entry name" value="RAS-RELATED PROTEIN RAB-7L1-LIKE ISOFORM X1"/>
    <property type="match status" value="1"/>
</dbReference>
<dbReference type="SMART" id="SM00173">
    <property type="entry name" value="RAS"/>
    <property type="match status" value="1"/>
</dbReference>
<dbReference type="GO" id="GO:0005802">
    <property type="term" value="C:trans-Golgi network"/>
    <property type="evidence" value="ECO:0007669"/>
    <property type="project" value="UniProtKB-UniRule"/>
</dbReference>
<reference evidence="8 9" key="1">
    <citation type="submission" date="2019-01" db="EMBL/GenBank/DDBJ databases">
        <title>Draft Genome and Complete Hox-Cluster Characterization of the Sterlet Sturgeon (Acipenser ruthenus).</title>
        <authorList>
            <person name="Wei Q."/>
        </authorList>
    </citation>
    <scope>NUCLEOTIDE SEQUENCE [LARGE SCALE GENOMIC DNA]</scope>
    <source>
        <strain evidence="8">WHYD16114868_AA</strain>
        <tissue evidence="8">Blood</tissue>
    </source>
</reference>
<dbReference type="EMBL" id="SCEB01002126">
    <property type="protein sequence ID" value="RXM95748.1"/>
    <property type="molecule type" value="Genomic_DNA"/>
</dbReference>
<keyword evidence="5 7" id="KW-0636">Prenylation</keyword>
<comment type="similarity">
    <text evidence="1 7">Belongs to the small GTPase superfamily. Rab family.</text>
</comment>
<dbReference type="PROSITE" id="PS51421">
    <property type="entry name" value="RAS"/>
    <property type="match status" value="1"/>
</dbReference>
<protein>
    <recommendedName>
        <fullName evidence="7">Ras-related protein Rab</fullName>
    </recommendedName>
</protein>
<dbReference type="SMART" id="SM00174">
    <property type="entry name" value="RHO"/>
    <property type="match status" value="1"/>
</dbReference>
<dbReference type="Gene3D" id="3.40.50.300">
    <property type="entry name" value="P-loop containing nucleotide triphosphate hydrolases"/>
    <property type="match status" value="1"/>
</dbReference>
<dbReference type="PANTHER" id="PTHR47981">
    <property type="entry name" value="RAB FAMILY"/>
    <property type="match status" value="1"/>
</dbReference>
<evidence type="ECO:0000313" key="9">
    <source>
        <dbReference type="Proteomes" id="UP000289886"/>
    </source>
</evidence>
<dbReference type="PRINTS" id="PR00449">
    <property type="entry name" value="RASTRNSFRMNG"/>
</dbReference>
<proteinExistence type="inferred from homology"/>
<comment type="function">
    <text evidence="7">The small GTPases Rab are key regulators in vesicle trafficking.</text>
</comment>
<dbReference type="GO" id="GO:0005770">
    <property type="term" value="C:late endosome"/>
    <property type="evidence" value="ECO:0007669"/>
    <property type="project" value="TreeGrafter"/>
</dbReference>
<dbReference type="InterPro" id="IPR001806">
    <property type="entry name" value="Small_GTPase"/>
</dbReference>
<organism evidence="8 9">
    <name type="scientific">Acipenser ruthenus</name>
    <name type="common">Sterlet sturgeon</name>
    <dbReference type="NCBI Taxonomy" id="7906"/>
    <lineage>
        <taxon>Eukaryota</taxon>
        <taxon>Metazoa</taxon>
        <taxon>Chordata</taxon>
        <taxon>Craniata</taxon>
        <taxon>Vertebrata</taxon>
        <taxon>Euteleostomi</taxon>
        <taxon>Actinopterygii</taxon>
        <taxon>Chondrostei</taxon>
        <taxon>Acipenseriformes</taxon>
        <taxon>Acipenseridae</taxon>
        <taxon>Acipenser</taxon>
    </lineage>
</organism>
<dbReference type="Proteomes" id="UP000289886">
    <property type="component" value="Unassembled WGS sequence"/>
</dbReference>
<dbReference type="GO" id="GO:0005525">
    <property type="term" value="F:GTP binding"/>
    <property type="evidence" value="ECO:0007669"/>
    <property type="project" value="UniProtKB-UniRule"/>
</dbReference>
<keyword evidence="2 7" id="KW-0547">Nucleotide-binding</keyword>
<evidence type="ECO:0000256" key="4">
    <source>
        <dbReference type="ARBA" id="ARBA00023288"/>
    </source>
</evidence>
<dbReference type="GO" id="GO:0005764">
    <property type="term" value="C:lysosome"/>
    <property type="evidence" value="ECO:0007669"/>
    <property type="project" value="TreeGrafter"/>
</dbReference>
<dbReference type="SMART" id="SM00175">
    <property type="entry name" value="RAB"/>
    <property type="match status" value="1"/>
</dbReference>
<dbReference type="AlphaFoldDB" id="A0A444V5S7"/>
<dbReference type="InterPro" id="IPR027417">
    <property type="entry name" value="P-loop_NTPase"/>
</dbReference>
<keyword evidence="4 7" id="KW-0449">Lipoprotein</keyword>
<dbReference type="InterPro" id="IPR005225">
    <property type="entry name" value="Small_GTP-bd"/>
</dbReference>
<dbReference type="PROSITE" id="PS51420">
    <property type="entry name" value="RHO"/>
    <property type="match status" value="1"/>
</dbReference>
<accession>A0A444V5S7</accession>
<keyword evidence="7" id="KW-0472">Membrane</keyword>
<dbReference type="InterPro" id="IPR030697">
    <property type="entry name" value="Rab29/Rab38/Rab32"/>
</dbReference>
<name>A0A444V5S7_ACIRT</name>
<dbReference type="PROSITE" id="PS51419">
    <property type="entry name" value="RAB"/>
    <property type="match status" value="1"/>
</dbReference>
<dbReference type="SMART" id="SM00176">
    <property type="entry name" value="RAN"/>
    <property type="match status" value="1"/>
</dbReference>
<dbReference type="NCBIfam" id="TIGR00231">
    <property type="entry name" value="small_GTP"/>
    <property type="match status" value="1"/>
</dbReference>
<dbReference type="Pfam" id="PF00071">
    <property type="entry name" value="Ras"/>
    <property type="match status" value="1"/>
</dbReference>
<dbReference type="GO" id="GO:0008333">
    <property type="term" value="P:endosome to lysosome transport"/>
    <property type="evidence" value="ECO:0007669"/>
    <property type="project" value="TreeGrafter"/>
</dbReference>
<evidence type="ECO:0000256" key="5">
    <source>
        <dbReference type="ARBA" id="ARBA00023289"/>
    </source>
</evidence>
<keyword evidence="3 7" id="KW-0342">GTP-binding</keyword>
<evidence type="ECO:0000313" key="8">
    <source>
        <dbReference type="EMBL" id="RXM95748.1"/>
    </source>
</evidence>